<dbReference type="PROSITE" id="PS50895">
    <property type="entry name" value="SURF1"/>
    <property type="match status" value="1"/>
</dbReference>
<dbReference type="Pfam" id="PF02104">
    <property type="entry name" value="SURF1"/>
    <property type="match status" value="1"/>
</dbReference>
<feature type="compositionally biased region" description="Gly residues" evidence="7">
    <location>
        <begin position="1"/>
        <end position="10"/>
    </location>
</feature>
<dbReference type="InterPro" id="IPR002994">
    <property type="entry name" value="Surf1/Shy1"/>
</dbReference>
<feature type="region of interest" description="Disordered" evidence="7">
    <location>
        <begin position="290"/>
        <end position="341"/>
    </location>
</feature>
<organism evidence="8 9">
    <name type="scientific">Cellulomonas aerilata</name>
    <dbReference type="NCBI Taxonomy" id="515326"/>
    <lineage>
        <taxon>Bacteria</taxon>
        <taxon>Bacillati</taxon>
        <taxon>Actinomycetota</taxon>
        <taxon>Actinomycetes</taxon>
        <taxon>Micrococcales</taxon>
        <taxon>Cellulomonadaceae</taxon>
        <taxon>Cellulomonas</taxon>
    </lineage>
</organism>
<sequence length="341" mass="34246">MSGSGTGGPAGSTTGSAAGGSTGSTAGSAAGGPTGSPAGTGDARRAALRRAAVKRAAGLVAAAVGLAVVCTALGLWQWHRHGTRSAAIAVVEANFGADPVPLADVLGSAGDPLPAAEEWRPVRVTGRYDAEAAVLLRNRPAGGQVGFHQLVPLVVASGDGSSAVLVVDRGWVPDEASAADARTPAGDVEVVVRLRPDEPASRRGAPAGQVQAIAVRQVLAAGGAGDLPAYAAYGAMVSEDPAGTGRLGPLPQPSTDPGSHLSYALQWWTFALGSLVGFSVMARRELVDADDEGIPDGGPADGRPADEAAPQVPPKAPRRRRMPSAEDEEDALIDAQLRPAR</sequence>
<keyword evidence="3 6" id="KW-0812">Transmembrane</keyword>
<dbReference type="InterPro" id="IPR045214">
    <property type="entry name" value="Surf1/Surf4"/>
</dbReference>
<evidence type="ECO:0000256" key="7">
    <source>
        <dbReference type="SAM" id="MobiDB-lite"/>
    </source>
</evidence>
<evidence type="ECO:0000256" key="4">
    <source>
        <dbReference type="ARBA" id="ARBA00022989"/>
    </source>
</evidence>
<accession>A0A512DFU3</accession>
<proteinExistence type="inferred from homology"/>
<comment type="subcellular location">
    <subcellularLocation>
        <location evidence="6">Cell membrane</location>
        <topology evidence="6">Multi-pass membrane protein</topology>
    </subcellularLocation>
    <subcellularLocation>
        <location evidence="1">Membrane</location>
    </subcellularLocation>
</comment>
<evidence type="ECO:0000256" key="2">
    <source>
        <dbReference type="ARBA" id="ARBA00007165"/>
    </source>
</evidence>
<feature type="region of interest" description="Disordered" evidence="7">
    <location>
        <begin position="1"/>
        <end position="43"/>
    </location>
</feature>
<comment type="caution">
    <text evidence="8">The sequence shown here is derived from an EMBL/GenBank/DDBJ whole genome shotgun (WGS) entry which is preliminary data.</text>
</comment>
<dbReference type="PANTHER" id="PTHR23427:SF2">
    <property type="entry name" value="SURFEIT LOCUS PROTEIN 1"/>
    <property type="match status" value="1"/>
</dbReference>
<dbReference type="EMBL" id="BJYY01000019">
    <property type="protein sequence ID" value="GEO35349.1"/>
    <property type="molecule type" value="Genomic_DNA"/>
</dbReference>
<feature type="transmembrane region" description="Helical" evidence="6">
    <location>
        <begin position="56"/>
        <end position="78"/>
    </location>
</feature>
<keyword evidence="4 6" id="KW-1133">Transmembrane helix</keyword>
<dbReference type="CDD" id="cd06662">
    <property type="entry name" value="SURF1"/>
    <property type="match status" value="1"/>
</dbReference>
<evidence type="ECO:0000256" key="1">
    <source>
        <dbReference type="ARBA" id="ARBA00004370"/>
    </source>
</evidence>
<reference evidence="8 9" key="1">
    <citation type="submission" date="2019-07" db="EMBL/GenBank/DDBJ databases">
        <title>Whole genome shotgun sequence of Cellulomonas aerilata NBRC 106308.</title>
        <authorList>
            <person name="Hosoyama A."/>
            <person name="Uohara A."/>
            <person name="Ohji S."/>
            <person name="Ichikawa N."/>
        </authorList>
    </citation>
    <scope>NUCLEOTIDE SEQUENCE [LARGE SCALE GENOMIC DNA]</scope>
    <source>
        <strain evidence="8 9">NBRC 106308</strain>
    </source>
</reference>
<dbReference type="Proteomes" id="UP000321181">
    <property type="component" value="Unassembled WGS sequence"/>
</dbReference>
<comment type="similarity">
    <text evidence="2 6">Belongs to the SURF1 family.</text>
</comment>
<dbReference type="GO" id="GO:0005886">
    <property type="term" value="C:plasma membrane"/>
    <property type="evidence" value="ECO:0007669"/>
    <property type="project" value="UniProtKB-SubCell"/>
</dbReference>
<keyword evidence="5 6" id="KW-0472">Membrane</keyword>
<keyword evidence="6" id="KW-1003">Cell membrane</keyword>
<dbReference type="RefSeq" id="WP_246131257.1">
    <property type="nucleotide sequence ID" value="NZ_BAAARM010000005.1"/>
</dbReference>
<evidence type="ECO:0000256" key="3">
    <source>
        <dbReference type="ARBA" id="ARBA00022692"/>
    </source>
</evidence>
<evidence type="ECO:0000313" key="9">
    <source>
        <dbReference type="Proteomes" id="UP000321181"/>
    </source>
</evidence>
<comment type="caution">
    <text evidence="6">Lacks conserved residue(s) required for the propagation of feature annotation.</text>
</comment>
<evidence type="ECO:0000256" key="5">
    <source>
        <dbReference type="ARBA" id="ARBA00023136"/>
    </source>
</evidence>
<protein>
    <recommendedName>
        <fullName evidence="6">SURF1-like protein</fullName>
    </recommendedName>
</protein>
<evidence type="ECO:0000313" key="8">
    <source>
        <dbReference type="EMBL" id="GEO35349.1"/>
    </source>
</evidence>
<evidence type="ECO:0000256" key="6">
    <source>
        <dbReference type="RuleBase" id="RU363076"/>
    </source>
</evidence>
<dbReference type="AlphaFoldDB" id="A0A512DFU3"/>
<dbReference type="PANTHER" id="PTHR23427">
    <property type="entry name" value="SURFEIT LOCUS PROTEIN"/>
    <property type="match status" value="1"/>
</dbReference>
<name>A0A512DFU3_9CELL</name>
<gene>
    <name evidence="8" type="ORF">CAE01nite_30740</name>
</gene>
<keyword evidence="9" id="KW-1185">Reference proteome</keyword>